<evidence type="ECO:0000313" key="2">
    <source>
        <dbReference type="EMBL" id="MFC4336064.1"/>
    </source>
</evidence>
<gene>
    <name evidence="2" type="ORF">ACFPET_12705</name>
</gene>
<evidence type="ECO:0008006" key="4">
    <source>
        <dbReference type="Google" id="ProtNLM"/>
    </source>
</evidence>
<accession>A0ABV8U020</accession>
<feature type="region of interest" description="Disordered" evidence="1">
    <location>
        <begin position="25"/>
        <end position="79"/>
    </location>
</feature>
<dbReference type="EMBL" id="JBHSDK010000015">
    <property type="protein sequence ID" value="MFC4336064.1"/>
    <property type="molecule type" value="Genomic_DNA"/>
</dbReference>
<dbReference type="RefSeq" id="WP_380621524.1">
    <property type="nucleotide sequence ID" value="NZ_JBHSDK010000015.1"/>
</dbReference>
<proteinExistence type="predicted"/>
<reference evidence="3" key="1">
    <citation type="journal article" date="2019" name="Int. J. Syst. Evol. Microbiol.">
        <title>The Global Catalogue of Microorganisms (GCM) 10K type strain sequencing project: providing services to taxonomists for standard genome sequencing and annotation.</title>
        <authorList>
            <consortium name="The Broad Institute Genomics Platform"/>
            <consortium name="The Broad Institute Genome Sequencing Center for Infectious Disease"/>
            <person name="Wu L."/>
            <person name="Ma J."/>
        </authorList>
    </citation>
    <scope>NUCLEOTIDE SEQUENCE [LARGE SCALE GENOMIC DNA]</scope>
    <source>
        <strain evidence="3">IBRC-M 10908</strain>
    </source>
</reference>
<evidence type="ECO:0000256" key="1">
    <source>
        <dbReference type="SAM" id="MobiDB-lite"/>
    </source>
</evidence>
<feature type="compositionally biased region" description="Basic residues" evidence="1">
    <location>
        <begin position="35"/>
        <end position="45"/>
    </location>
</feature>
<sequence length="79" mass="8666">MASLLVLLTLIVLVAVLRLLLTPSTSWGANPYRSFGHHKTRKHVGHTGDELQRRRSLASAGRPSREDEIPPETAGKRAA</sequence>
<comment type="caution">
    <text evidence="2">The sequence shown here is derived from an EMBL/GenBank/DDBJ whole genome shotgun (WGS) entry which is preliminary data.</text>
</comment>
<protein>
    <recommendedName>
        <fullName evidence="4">Secreted protein</fullName>
    </recommendedName>
</protein>
<name>A0ABV8U020_9ACTN</name>
<dbReference type="Proteomes" id="UP001595823">
    <property type="component" value="Unassembled WGS sequence"/>
</dbReference>
<keyword evidence="3" id="KW-1185">Reference proteome</keyword>
<organism evidence="2 3">
    <name type="scientific">Salininema proteolyticum</name>
    <dbReference type="NCBI Taxonomy" id="1607685"/>
    <lineage>
        <taxon>Bacteria</taxon>
        <taxon>Bacillati</taxon>
        <taxon>Actinomycetota</taxon>
        <taxon>Actinomycetes</taxon>
        <taxon>Glycomycetales</taxon>
        <taxon>Glycomycetaceae</taxon>
        <taxon>Salininema</taxon>
    </lineage>
</organism>
<evidence type="ECO:0000313" key="3">
    <source>
        <dbReference type="Proteomes" id="UP001595823"/>
    </source>
</evidence>